<dbReference type="Gene3D" id="3.40.50.720">
    <property type="entry name" value="NAD(P)-binding Rossmann-like Domain"/>
    <property type="match status" value="1"/>
</dbReference>
<evidence type="ECO:0000256" key="1">
    <source>
        <dbReference type="ARBA" id="ARBA00006328"/>
    </source>
</evidence>
<dbReference type="InterPro" id="IPR008030">
    <property type="entry name" value="NmrA-like"/>
</dbReference>
<dbReference type="AlphaFoldDB" id="A0AAE8N2S3"/>
<dbReference type="Proteomes" id="UP001187682">
    <property type="component" value="Unassembled WGS sequence"/>
</dbReference>
<gene>
    <name evidence="5" type="ORF">DNG_08063</name>
</gene>
<dbReference type="EMBL" id="ONZQ02000012">
    <property type="protein sequence ID" value="SPO05376.1"/>
    <property type="molecule type" value="Genomic_DNA"/>
</dbReference>
<proteinExistence type="inferred from homology"/>
<evidence type="ECO:0000259" key="4">
    <source>
        <dbReference type="Pfam" id="PF05368"/>
    </source>
</evidence>
<dbReference type="GO" id="GO:0005634">
    <property type="term" value="C:nucleus"/>
    <property type="evidence" value="ECO:0007669"/>
    <property type="project" value="TreeGrafter"/>
</dbReference>
<protein>
    <recommendedName>
        <fullName evidence="4">NmrA-like domain-containing protein</fullName>
    </recommendedName>
</protein>
<evidence type="ECO:0000256" key="3">
    <source>
        <dbReference type="ARBA" id="ARBA00023002"/>
    </source>
</evidence>
<dbReference type="GO" id="GO:0016491">
    <property type="term" value="F:oxidoreductase activity"/>
    <property type="evidence" value="ECO:0007669"/>
    <property type="project" value="UniProtKB-KW"/>
</dbReference>
<evidence type="ECO:0000256" key="2">
    <source>
        <dbReference type="ARBA" id="ARBA00022857"/>
    </source>
</evidence>
<dbReference type="PANTHER" id="PTHR42748">
    <property type="entry name" value="NITROGEN METABOLITE REPRESSION PROTEIN NMRA FAMILY MEMBER"/>
    <property type="match status" value="1"/>
</dbReference>
<comment type="caution">
    <text evidence="5">The sequence shown here is derived from an EMBL/GenBank/DDBJ whole genome shotgun (WGS) entry which is preliminary data.</text>
</comment>
<sequence length="309" mass="33539">MSPPLTVFVCGATGTQGGATARHLLSHGATVHALARDPSSPKAVAIASAGVKLWPGDFDGEAALRAAIAGTEAVYLNFMPDFTEFGANLRQAKLILRVAKEAGVRQIVYTSYFSLDQVDELLSWGANNPLAAFFASKRDIESEVRTAGFQYWTILRPATFMSNYLNPSASYYDGLVGSGRWNSALREDSVLPIVDTETIGVFSSTALLGPVRFHARVIAYADEVISVGQILQKLSRATGRDLQIVPLSEEDVLAQRGVNPFVGGQVIMRTMADEVNIDEVRSWGLPLSSFDKFLEREKTAVEETYLKSA</sequence>
<feature type="domain" description="NmrA-like" evidence="4">
    <location>
        <begin position="6"/>
        <end position="255"/>
    </location>
</feature>
<dbReference type="Pfam" id="PF05368">
    <property type="entry name" value="NmrA"/>
    <property type="match status" value="1"/>
</dbReference>
<dbReference type="InterPro" id="IPR036291">
    <property type="entry name" value="NAD(P)-bd_dom_sf"/>
</dbReference>
<dbReference type="SUPFAM" id="SSF51735">
    <property type="entry name" value="NAD(P)-binding Rossmann-fold domains"/>
    <property type="match status" value="1"/>
</dbReference>
<reference evidence="5" key="1">
    <citation type="submission" date="2018-03" db="EMBL/GenBank/DDBJ databases">
        <authorList>
            <person name="Guldener U."/>
        </authorList>
    </citation>
    <scope>NUCLEOTIDE SEQUENCE</scope>
</reference>
<dbReference type="PANTHER" id="PTHR42748:SF30">
    <property type="entry name" value="NMRA-LIKE DOMAIN-CONTAINING PROTEIN"/>
    <property type="match status" value="1"/>
</dbReference>
<keyword evidence="6" id="KW-1185">Reference proteome</keyword>
<comment type="similarity">
    <text evidence="1">Belongs to the NmrA-type oxidoreductase family.</text>
</comment>
<keyword evidence="2" id="KW-0521">NADP</keyword>
<dbReference type="InterPro" id="IPR051164">
    <property type="entry name" value="NmrA-like_oxidored"/>
</dbReference>
<evidence type="ECO:0000313" key="5">
    <source>
        <dbReference type="EMBL" id="SPO05376.1"/>
    </source>
</evidence>
<accession>A0AAE8N2S3</accession>
<organism evidence="5 6">
    <name type="scientific">Cephalotrichum gorgonifer</name>
    <dbReference type="NCBI Taxonomy" id="2041049"/>
    <lineage>
        <taxon>Eukaryota</taxon>
        <taxon>Fungi</taxon>
        <taxon>Dikarya</taxon>
        <taxon>Ascomycota</taxon>
        <taxon>Pezizomycotina</taxon>
        <taxon>Sordariomycetes</taxon>
        <taxon>Hypocreomycetidae</taxon>
        <taxon>Microascales</taxon>
        <taxon>Microascaceae</taxon>
        <taxon>Cephalotrichum</taxon>
    </lineage>
</organism>
<keyword evidence="3" id="KW-0560">Oxidoreductase</keyword>
<evidence type="ECO:0000313" key="6">
    <source>
        <dbReference type="Proteomes" id="UP001187682"/>
    </source>
</evidence>
<name>A0AAE8N2S3_9PEZI</name>